<dbReference type="InterPro" id="IPR051014">
    <property type="entry name" value="Cation_Transport_ATPase_IB"/>
</dbReference>
<proteinExistence type="inferred from homology"/>
<gene>
    <name evidence="4" type="ORF">SAMN04244560_00909</name>
</gene>
<dbReference type="PANTHER" id="PTHR48085:SF5">
    <property type="entry name" value="CADMIUM_ZINC-TRANSPORTING ATPASE HMA4-RELATED"/>
    <property type="match status" value="1"/>
</dbReference>
<protein>
    <submittedName>
        <fullName evidence="4">E1-E2 ATPase</fullName>
    </submittedName>
</protein>
<dbReference type="GO" id="GO:0016020">
    <property type="term" value="C:membrane"/>
    <property type="evidence" value="ECO:0007669"/>
    <property type="project" value="TreeGrafter"/>
</dbReference>
<dbReference type="PANTHER" id="PTHR48085">
    <property type="entry name" value="CADMIUM/ZINC-TRANSPORTING ATPASE HMA2-RELATED"/>
    <property type="match status" value="1"/>
</dbReference>
<comment type="subcellular location">
    <subcellularLocation>
        <location evidence="1">Membrane</location>
        <topology evidence="1">Multi-pass membrane protein</topology>
    </subcellularLocation>
</comment>
<dbReference type="Gene3D" id="2.70.150.10">
    <property type="entry name" value="Calcium-transporting ATPase, cytoplasmic transduction domain A"/>
    <property type="match status" value="1"/>
</dbReference>
<dbReference type="EMBL" id="FNBS01000016">
    <property type="protein sequence ID" value="SDF56138.1"/>
    <property type="molecule type" value="Genomic_DNA"/>
</dbReference>
<evidence type="ECO:0000313" key="4">
    <source>
        <dbReference type="EMBL" id="SDF56138.1"/>
    </source>
</evidence>
<reference evidence="4 5" key="1">
    <citation type="submission" date="2016-10" db="EMBL/GenBank/DDBJ databases">
        <authorList>
            <person name="de Groot N.N."/>
        </authorList>
    </citation>
    <scope>NUCLEOTIDE SEQUENCE [LARGE SCALE GENOMIC DNA]</scope>
    <source>
        <strain evidence="4 5">DSM 569</strain>
    </source>
</reference>
<dbReference type="AlphaFoldDB" id="A0A1G7M2T2"/>
<name>A0A1G7M2T2_THETY</name>
<feature type="domain" description="P-type ATPase A" evidence="3">
    <location>
        <begin position="49"/>
        <end position="84"/>
    </location>
</feature>
<dbReference type="Proteomes" id="UP000183404">
    <property type="component" value="Unassembled WGS sequence"/>
</dbReference>
<dbReference type="SUPFAM" id="SSF81653">
    <property type="entry name" value="Calcium ATPase, transduction domain A"/>
    <property type="match status" value="1"/>
</dbReference>
<evidence type="ECO:0000313" key="5">
    <source>
        <dbReference type="Proteomes" id="UP000183404"/>
    </source>
</evidence>
<evidence type="ECO:0000259" key="3">
    <source>
        <dbReference type="Pfam" id="PF00122"/>
    </source>
</evidence>
<accession>A0A1G7M2T2</accession>
<dbReference type="GO" id="GO:0015086">
    <property type="term" value="F:cadmium ion transmembrane transporter activity"/>
    <property type="evidence" value="ECO:0007669"/>
    <property type="project" value="TreeGrafter"/>
</dbReference>
<organism evidence="4 5">
    <name type="scientific">Thermoanaerobacter thermohydrosulfuricus</name>
    <name type="common">Clostridium thermohydrosulfuricum</name>
    <dbReference type="NCBI Taxonomy" id="1516"/>
    <lineage>
        <taxon>Bacteria</taxon>
        <taxon>Bacillati</taxon>
        <taxon>Bacillota</taxon>
        <taxon>Clostridia</taxon>
        <taxon>Thermoanaerobacterales</taxon>
        <taxon>Thermoanaerobacteraceae</taxon>
        <taxon>Thermoanaerobacter</taxon>
    </lineage>
</organism>
<dbReference type="Pfam" id="PF00122">
    <property type="entry name" value="E1-E2_ATPase"/>
    <property type="match status" value="1"/>
</dbReference>
<evidence type="ECO:0000256" key="1">
    <source>
        <dbReference type="ARBA" id="ARBA00004141"/>
    </source>
</evidence>
<evidence type="ECO:0000256" key="2">
    <source>
        <dbReference type="ARBA" id="ARBA00006024"/>
    </source>
</evidence>
<comment type="similarity">
    <text evidence="2">Belongs to the cation transport ATPase (P-type) (TC 3.A.3) family. Type IB subfamily.</text>
</comment>
<sequence length="89" mass="10126">MSIARIGAFAIGEYPESVAVMLFYQIGELLQDIAVDRSKRSIKELMNIRPDYANLKIGYEIKRVSPQEVRPGDVIIVKPGEKIPLFQKY</sequence>
<dbReference type="InterPro" id="IPR059000">
    <property type="entry name" value="ATPase_P-type_domA"/>
</dbReference>
<dbReference type="InterPro" id="IPR008250">
    <property type="entry name" value="ATPase_P-typ_transduc_dom_A_sf"/>
</dbReference>